<dbReference type="AlphaFoldDB" id="E1Y7Z3"/>
<accession>E1Y7Z3</accession>
<organism evidence="1">
    <name type="scientific">uncultured Desulfobacterium sp</name>
    <dbReference type="NCBI Taxonomy" id="201089"/>
    <lineage>
        <taxon>Bacteria</taxon>
        <taxon>Pseudomonadati</taxon>
        <taxon>Thermodesulfobacteriota</taxon>
        <taxon>Desulfobacteria</taxon>
        <taxon>Desulfobacterales</taxon>
        <taxon>Desulfobacteriaceae</taxon>
        <taxon>Desulfobacterium</taxon>
        <taxon>environmental samples</taxon>
    </lineage>
</organism>
<proteinExistence type="predicted"/>
<name>E1Y7Z3_9BACT</name>
<gene>
    <name evidence="1" type="ORF">N47_A07160</name>
</gene>
<dbReference type="EMBL" id="FR695864">
    <property type="protein sequence ID" value="CBX26687.1"/>
    <property type="molecule type" value="Genomic_DNA"/>
</dbReference>
<sequence length="50" mass="5747">MVWIRCQNNNCPVRNVETDDFDTKEEAIEAWNTRKGPTASSIKAVPINRQ</sequence>
<evidence type="ECO:0000313" key="1">
    <source>
        <dbReference type="EMBL" id="CBX26687.1"/>
    </source>
</evidence>
<reference evidence="1" key="1">
    <citation type="journal article" date="2011" name="Environ. Microbiol.">
        <title>Genomic insights into the metabolic potential of the polycyclic aromatic hydrocarbon degrading sulfate-reducing Deltaproteobacterium N47.</title>
        <authorList>
            <person name="Bergmann F."/>
            <person name="Selesi D."/>
            <person name="Weinmaier T."/>
            <person name="Tischler P."/>
            <person name="Rattei T."/>
            <person name="Meckenstock R.U."/>
        </authorList>
    </citation>
    <scope>NUCLEOTIDE SEQUENCE</scope>
</reference>
<protein>
    <submittedName>
        <fullName evidence="1">Uncharacterized protein</fullName>
    </submittedName>
</protein>